<feature type="transmembrane region" description="Helical" evidence="7">
    <location>
        <begin position="133"/>
        <end position="151"/>
    </location>
</feature>
<keyword evidence="2" id="KW-0813">Transport</keyword>
<protein>
    <submittedName>
        <fullName evidence="9">MFS transporter prlL</fullName>
    </submittedName>
</protein>
<evidence type="ECO:0000256" key="1">
    <source>
        <dbReference type="ARBA" id="ARBA00004141"/>
    </source>
</evidence>
<feature type="transmembrane region" description="Helical" evidence="7">
    <location>
        <begin position="193"/>
        <end position="214"/>
    </location>
</feature>
<evidence type="ECO:0000256" key="2">
    <source>
        <dbReference type="ARBA" id="ARBA00022448"/>
    </source>
</evidence>
<dbReference type="Gene3D" id="1.20.1250.20">
    <property type="entry name" value="MFS general substrate transporter like domains"/>
    <property type="match status" value="1"/>
</dbReference>
<keyword evidence="4 7" id="KW-1133">Transmembrane helix</keyword>
<feature type="region of interest" description="Disordered" evidence="6">
    <location>
        <begin position="315"/>
        <end position="340"/>
    </location>
</feature>
<dbReference type="InterPro" id="IPR011701">
    <property type="entry name" value="MFS"/>
</dbReference>
<feature type="compositionally biased region" description="Polar residues" evidence="6">
    <location>
        <begin position="1"/>
        <end position="17"/>
    </location>
</feature>
<dbReference type="GO" id="GO:0005886">
    <property type="term" value="C:plasma membrane"/>
    <property type="evidence" value="ECO:0007669"/>
    <property type="project" value="TreeGrafter"/>
</dbReference>
<dbReference type="Pfam" id="PF07690">
    <property type="entry name" value="MFS_1"/>
    <property type="match status" value="1"/>
</dbReference>
<organism evidence="9 10">
    <name type="scientific">Pseudocercospora fuligena</name>
    <dbReference type="NCBI Taxonomy" id="685502"/>
    <lineage>
        <taxon>Eukaryota</taxon>
        <taxon>Fungi</taxon>
        <taxon>Dikarya</taxon>
        <taxon>Ascomycota</taxon>
        <taxon>Pezizomycotina</taxon>
        <taxon>Dothideomycetes</taxon>
        <taxon>Dothideomycetidae</taxon>
        <taxon>Mycosphaerellales</taxon>
        <taxon>Mycosphaerellaceae</taxon>
        <taxon>Pseudocercospora</taxon>
    </lineage>
</organism>
<keyword evidence="5 7" id="KW-0472">Membrane</keyword>
<evidence type="ECO:0000256" key="7">
    <source>
        <dbReference type="SAM" id="Phobius"/>
    </source>
</evidence>
<feature type="transmembrane region" description="Helical" evidence="7">
    <location>
        <begin position="67"/>
        <end position="86"/>
    </location>
</feature>
<feature type="domain" description="Major facilitator superfamily (MFS) profile" evidence="8">
    <location>
        <begin position="67"/>
        <end position="340"/>
    </location>
</feature>
<evidence type="ECO:0000256" key="6">
    <source>
        <dbReference type="SAM" id="MobiDB-lite"/>
    </source>
</evidence>
<name>A0A8H6VD07_9PEZI</name>
<dbReference type="FunFam" id="1.20.1250.20:FF:000034">
    <property type="entry name" value="MFS general substrate transporter"/>
    <property type="match status" value="1"/>
</dbReference>
<evidence type="ECO:0000313" key="9">
    <source>
        <dbReference type="EMBL" id="KAF7186760.1"/>
    </source>
</evidence>
<feature type="transmembrane region" description="Helical" evidence="7">
    <location>
        <begin position="226"/>
        <end position="248"/>
    </location>
</feature>
<dbReference type="SUPFAM" id="SSF103473">
    <property type="entry name" value="MFS general substrate transporter"/>
    <property type="match status" value="1"/>
</dbReference>
<comment type="subcellular location">
    <subcellularLocation>
        <location evidence="1">Membrane</location>
        <topology evidence="1">Multi-pass membrane protein</topology>
    </subcellularLocation>
</comment>
<evidence type="ECO:0000256" key="5">
    <source>
        <dbReference type="ARBA" id="ARBA00023136"/>
    </source>
</evidence>
<dbReference type="GO" id="GO:0022857">
    <property type="term" value="F:transmembrane transporter activity"/>
    <property type="evidence" value="ECO:0007669"/>
    <property type="project" value="InterPro"/>
</dbReference>
<reference evidence="9" key="1">
    <citation type="submission" date="2020-04" db="EMBL/GenBank/DDBJ databases">
        <title>Draft genome resource of the tomato pathogen Pseudocercospora fuligena.</title>
        <authorList>
            <person name="Zaccaron A."/>
        </authorList>
    </citation>
    <scope>NUCLEOTIDE SEQUENCE</scope>
    <source>
        <strain evidence="9">PF001</strain>
    </source>
</reference>
<evidence type="ECO:0000313" key="10">
    <source>
        <dbReference type="Proteomes" id="UP000660729"/>
    </source>
</evidence>
<keyword evidence="10" id="KW-1185">Reference proteome</keyword>
<evidence type="ECO:0000256" key="4">
    <source>
        <dbReference type="ARBA" id="ARBA00022989"/>
    </source>
</evidence>
<dbReference type="InterPro" id="IPR036259">
    <property type="entry name" value="MFS_trans_sf"/>
</dbReference>
<dbReference type="Proteomes" id="UP000660729">
    <property type="component" value="Unassembled WGS sequence"/>
</dbReference>
<keyword evidence="3 7" id="KW-0812">Transmembrane</keyword>
<dbReference type="PROSITE" id="PS50850">
    <property type="entry name" value="MFS"/>
    <property type="match status" value="1"/>
</dbReference>
<gene>
    <name evidence="9" type="ORF">HII31_11992</name>
</gene>
<feature type="transmembrane region" description="Helical" evidence="7">
    <location>
        <begin position="163"/>
        <end position="181"/>
    </location>
</feature>
<sequence length="340" mass="39048">MKLPWSNSEKSATSPTASEDYHEDARDAPWPAQPHAGYPQEYDDDLEVPCPPHTTERKLVTRIDFHVVPFLCILYLLAFLDRVNIANANVFGLSKELGLQGDEYNTALVIFFVPYVLFEIPSNILLKKFKPHVWLSLNMFLFGFVTIMQGIVKSYSGLLTTRFFLGLFETGMFPGCFYLIGMWYRRAEAQKRYSFFFSSTTLAGAFGGLLAAAIGKMDGISGYAGWRWIFILEGALTVLVSFIFFFILPSFPEQAKWLGEDEKAYVAARLRSRLRFLEEGCSEVHPRILDLHCIHYPEHLSVHYLRNRMLPGQQEERQTSYRSQPDRAREDGARRHESDL</sequence>
<dbReference type="AlphaFoldDB" id="A0A8H6VD07"/>
<proteinExistence type="predicted"/>
<feature type="transmembrane region" description="Helical" evidence="7">
    <location>
        <begin position="106"/>
        <end position="126"/>
    </location>
</feature>
<evidence type="ECO:0000256" key="3">
    <source>
        <dbReference type="ARBA" id="ARBA00022692"/>
    </source>
</evidence>
<dbReference type="EMBL" id="JABCIY010000248">
    <property type="protein sequence ID" value="KAF7186760.1"/>
    <property type="molecule type" value="Genomic_DNA"/>
</dbReference>
<dbReference type="InterPro" id="IPR020846">
    <property type="entry name" value="MFS_dom"/>
</dbReference>
<accession>A0A8H6VD07</accession>
<dbReference type="PANTHER" id="PTHR43791:SF46">
    <property type="entry name" value="MAJOR FACILITATOR SUPERFAMILY (MFS) PROFILE DOMAIN-CONTAINING PROTEIN-RELATED"/>
    <property type="match status" value="1"/>
</dbReference>
<dbReference type="PANTHER" id="PTHR43791">
    <property type="entry name" value="PERMEASE-RELATED"/>
    <property type="match status" value="1"/>
</dbReference>
<comment type="caution">
    <text evidence="9">The sequence shown here is derived from an EMBL/GenBank/DDBJ whole genome shotgun (WGS) entry which is preliminary data.</text>
</comment>
<dbReference type="OrthoDB" id="2985014at2759"/>
<feature type="region of interest" description="Disordered" evidence="6">
    <location>
        <begin position="1"/>
        <end position="35"/>
    </location>
</feature>
<evidence type="ECO:0000259" key="8">
    <source>
        <dbReference type="PROSITE" id="PS50850"/>
    </source>
</evidence>